<feature type="region of interest" description="Disordered" evidence="6">
    <location>
        <begin position="1"/>
        <end position="112"/>
    </location>
</feature>
<evidence type="ECO:0000259" key="7">
    <source>
        <dbReference type="PROSITE" id="PS50064"/>
    </source>
</evidence>
<sequence>MVLDPDEVMPTELDQATALTEDEERQEQASEDLQQFFEEPQEAEEDAAAEEDEGEGEGRVSEELLKFFEEEADENDKEEADPGRSPRPSPQKADPSRSPRPSPQKGDGFVDESRYMKDQNQVLVHKWMVGYATRGGGGRAMCRDQDCLERHEQAGVRTIDKGELRIGRRVLIEKEGEDGHMVLMWHHARCIFNVFLRSRKATRTIESPEDLEGFEDIQREDQELLRRIIAGNEDVRGAKFRTSNGSGRPQVTPQKRGVGEAENTPLSKRLKKERTVLRKGDRCWTHCKVRPNLSDRPGDLGEIAVKSTKPELGMLVETEKDGCYIIQFESAEHEKERLEKLKEKKMRFSKGWLRYPRIFEGKKQRIPTGWIAWARPPPRLCSCTKQEWNHSCDCSGIACGRGTQQSVWGVCDQ</sequence>
<dbReference type="AlphaFoldDB" id="A0A813FES9"/>
<reference evidence="8" key="1">
    <citation type="submission" date="2021-02" db="EMBL/GenBank/DDBJ databases">
        <authorList>
            <person name="Dougan E. K."/>
            <person name="Rhodes N."/>
            <person name="Thang M."/>
            <person name="Chan C."/>
        </authorList>
    </citation>
    <scope>NUCLEOTIDE SEQUENCE</scope>
</reference>
<dbReference type="InterPro" id="IPR001510">
    <property type="entry name" value="Znf_PARP"/>
</dbReference>
<organism evidence="8 9">
    <name type="scientific">Polarella glacialis</name>
    <name type="common">Dinoflagellate</name>
    <dbReference type="NCBI Taxonomy" id="89957"/>
    <lineage>
        <taxon>Eukaryota</taxon>
        <taxon>Sar</taxon>
        <taxon>Alveolata</taxon>
        <taxon>Dinophyceae</taxon>
        <taxon>Suessiales</taxon>
        <taxon>Suessiaceae</taxon>
        <taxon>Polarella</taxon>
    </lineage>
</organism>
<dbReference type="Proteomes" id="UP000654075">
    <property type="component" value="Unassembled WGS sequence"/>
</dbReference>
<feature type="region of interest" description="Disordered" evidence="6">
    <location>
        <begin position="238"/>
        <end position="266"/>
    </location>
</feature>
<proteinExistence type="predicted"/>
<dbReference type="GO" id="GO:0003677">
    <property type="term" value="F:DNA binding"/>
    <property type="evidence" value="ECO:0007669"/>
    <property type="project" value="InterPro"/>
</dbReference>
<dbReference type="InterPro" id="IPR036957">
    <property type="entry name" value="Znf_PARP_sf"/>
</dbReference>
<dbReference type="GO" id="GO:0005634">
    <property type="term" value="C:nucleus"/>
    <property type="evidence" value="ECO:0007669"/>
    <property type="project" value="UniProtKB-SubCell"/>
</dbReference>
<dbReference type="EMBL" id="CAJNNV010025089">
    <property type="protein sequence ID" value="CAE8612163.1"/>
    <property type="molecule type" value="Genomic_DNA"/>
</dbReference>
<dbReference type="PROSITE" id="PS50064">
    <property type="entry name" value="ZF_PARP_2"/>
    <property type="match status" value="1"/>
</dbReference>
<dbReference type="SMART" id="SM01336">
    <property type="entry name" value="zf-PARP"/>
    <property type="match status" value="1"/>
</dbReference>
<keyword evidence="9" id="KW-1185">Reference proteome</keyword>
<accession>A0A813FES9</accession>
<dbReference type="Pfam" id="PF00645">
    <property type="entry name" value="zf-PARP"/>
    <property type="match status" value="1"/>
</dbReference>
<comment type="subcellular location">
    <subcellularLocation>
        <location evidence="1">Nucleus</location>
    </subcellularLocation>
</comment>
<evidence type="ECO:0000256" key="1">
    <source>
        <dbReference type="ARBA" id="ARBA00004123"/>
    </source>
</evidence>
<evidence type="ECO:0000256" key="5">
    <source>
        <dbReference type="ARBA" id="ARBA00023242"/>
    </source>
</evidence>
<evidence type="ECO:0000256" key="2">
    <source>
        <dbReference type="ARBA" id="ARBA00022723"/>
    </source>
</evidence>
<feature type="domain" description="PARP-type" evidence="7">
    <location>
        <begin position="157"/>
        <end position="233"/>
    </location>
</feature>
<comment type="caution">
    <text evidence="8">The sequence shown here is derived from an EMBL/GenBank/DDBJ whole genome shotgun (WGS) entry which is preliminary data.</text>
</comment>
<evidence type="ECO:0000256" key="4">
    <source>
        <dbReference type="ARBA" id="ARBA00022833"/>
    </source>
</evidence>
<feature type="compositionally biased region" description="Polar residues" evidence="6">
    <location>
        <begin position="241"/>
        <end position="253"/>
    </location>
</feature>
<keyword evidence="3" id="KW-0863">Zinc-finger</keyword>
<evidence type="ECO:0000313" key="9">
    <source>
        <dbReference type="Proteomes" id="UP000654075"/>
    </source>
</evidence>
<feature type="compositionally biased region" description="Acidic residues" evidence="6">
    <location>
        <begin position="70"/>
        <end position="79"/>
    </location>
</feature>
<dbReference type="SUPFAM" id="SSF57716">
    <property type="entry name" value="Glucocorticoid receptor-like (DNA-binding domain)"/>
    <property type="match status" value="1"/>
</dbReference>
<name>A0A813FES9_POLGL</name>
<keyword evidence="5" id="KW-0539">Nucleus</keyword>
<protein>
    <recommendedName>
        <fullName evidence="7">PARP-type domain-containing protein</fullName>
    </recommendedName>
</protein>
<evidence type="ECO:0000256" key="3">
    <source>
        <dbReference type="ARBA" id="ARBA00022771"/>
    </source>
</evidence>
<feature type="compositionally biased region" description="Acidic residues" evidence="6">
    <location>
        <begin position="39"/>
        <end position="55"/>
    </location>
</feature>
<keyword evidence="4" id="KW-0862">Zinc</keyword>
<evidence type="ECO:0000256" key="6">
    <source>
        <dbReference type="SAM" id="MobiDB-lite"/>
    </source>
</evidence>
<dbReference type="OrthoDB" id="449151at2759"/>
<keyword evidence="2" id="KW-0479">Metal-binding</keyword>
<evidence type="ECO:0000313" key="8">
    <source>
        <dbReference type="EMBL" id="CAE8612163.1"/>
    </source>
</evidence>
<feature type="compositionally biased region" description="Basic and acidic residues" evidence="6">
    <location>
        <begin position="56"/>
        <end position="69"/>
    </location>
</feature>
<dbReference type="GO" id="GO:0008270">
    <property type="term" value="F:zinc ion binding"/>
    <property type="evidence" value="ECO:0007669"/>
    <property type="project" value="UniProtKB-KW"/>
</dbReference>
<gene>
    <name evidence="8" type="ORF">PGLA1383_LOCUS29960</name>
</gene>
<dbReference type="Gene3D" id="3.30.1740.10">
    <property type="entry name" value="Zinc finger, PARP-type"/>
    <property type="match status" value="1"/>
</dbReference>